<protein>
    <recommendedName>
        <fullName evidence="2">non-specific protein-tyrosine kinase</fullName>
        <ecNumber evidence="2">2.7.10.2</ecNumber>
    </recommendedName>
</protein>
<keyword evidence="5" id="KW-0418">Kinase</keyword>
<keyword evidence="7" id="KW-0829">Tyrosine-protein kinase</keyword>
<dbReference type="PANTHER" id="PTHR32309:SF13">
    <property type="entry name" value="FERRIC ENTEROBACTIN TRANSPORT PROTEIN FEPE"/>
    <property type="match status" value="1"/>
</dbReference>
<dbReference type="Pfam" id="PF13614">
    <property type="entry name" value="AAA_31"/>
    <property type="match status" value="1"/>
</dbReference>
<dbReference type="InterPro" id="IPR050445">
    <property type="entry name" value="Bact_polysacc_biosynth/exp"/>
</dbReference>
<evidence type="ECO:0000256" key="6">
    <source>
        <dbReference type="ARBA" id="ARBA00022840"/>
    </source>
</evidence>
<keyword evidence="3" id="KW-0808">Transferase</keyword>
<dbReference type="InterPro" id="IPR025669">
    <property type="entry name" value="AAA_dom"/>
</dbReference>
<evidence type="ECO:0000256" key="1">
    <source>
        <dbReference type="ARBA" id="ARBA00007316"/>
    </source>
</evidence>
<evidence type="ECO:0000256" key="2">
    <source>
        <dbReference type="ARBA" id="ARBA00011903"/>
    </source>
</evidence>
<comment type="caution">
    <text evidence="10">The sequence shown here is derived from an EMBL/GenBank/DDBJ whole genome shotgun (WGS) entry which is preliminary data.</text>
</comment>
<evidence type="ECO:0000313" key="11">
    <source>
        <dbReference type="Proteomes" id="UP001235840"/>
    </source>
</evidence>
<evidence type="ECO:0000259" key="9">
    <source>
        <dbReference type="Pfam" id="PF13614"/>
    </source>
</evidence>
<reference evidence="10 11" key="1">
    <citation type="submission" date="2023-07" db="EMBL/GenBank/DDBJ databases">
        <title>Genomic Encyclopedia of Type Strains, Phase IV (KMG-IV): sequencing the most valuable type-strain genomes for metagenomic binning, comparative biology and taxonomic classification.</title>
        <authorList>
            <person name="Goeker M."/>
        </authorList>
    </citation>
    <scope>NUCLEOTIDE SEQUENCE [LARGE SCALE GENOMIC DNA]</scope>
    <source>
        <strain evidence="10 11">DSM 12751</strain>
    </source>
</reference>
<organism evidence="10 11">
    <name type="scientific">Caldalkalibacillus horti</name>
    <dbReference type="NCBI Taxonomy" id="77523"/>
    <lineage>
        <taxon>Bacteria</taxon>
        <taxon>Bacillati</taxon>
        <taxon>Bacillota</taxon>
        <taxon>Bacilli</taxon>
        <taxon>Bacillales</taxon>
        <taxon>Bacillaceae</taxon>
        <taxon>Caldalkalibacillus</taxon>
    </lineage>
</organism>
<comment type="catalytic activity">
    <reaction evidence="8">
        <text>L-tyrosyl-[protein] + ATP = O-phospho-L-tyrosyl-[protein] + ADP + H(+)</text>
        <dbReference type="Rhea" id="RHEA:10596"/>
        <dbReference type="Rhea" id="RHEA-COMP:10136"/>
        <dbReference type="Rhea" id="RHEA-COMP:20101"/>
        <dbReference type="ChEBI" id="CHEBI:15378"/>
        <dbReference type="ChEBI" id="CHEBI:30616"/>
        <dbReference type="ChEBI" id="CHEBI:46858"/>
        <dbReference type="ChEBI" id="CHEBI:61978"/>
        <dbReference type="ChEBI" id="CHEBI:456216"/>
        <dbReference type="EC" id="2.7.10.2"/>
    </reaction>
</comment>
<feature type="domain" description="AAA" evidence="9">
    <location>
        <begin position="56"/>
        <end position="183"/>
    </location>
</feature>
<evidence type="ECO:0000256" key="4">
    <source>
        <dbReference type="ARBA" id="ARBA00022741"/>
    </source>
</evidence>
<evidence type="ECO:0000256" key="7">
    <source>
        <dbReference type="ARBA" id="ARBA00023137"/>
    </source>
</evidence>
<sequence length="230" mass="25812">MKHKTKHEQRYIITQEEPKSPISEAFRTLRTNIQFSSLKQQEIRSMMVTSSGPNEGKSTVSANLAVVFAQSGKKTLFIDADLRKPTVHHTFRLNNREGLTNILTGQRELEQVCKETSIKHLNVLTAGPIPPNPAELISSKAMDMFINEACESYDMILFDTPPLIAVTDAQILSSKLDGVVLVLNSGKTNRDMGLKAKGLLEKVDARILGCVLNNRKLEKNHDYYYYYGKA</sequence>
<keyword evidence="6" id="KW-0067">ATP-binding</keyword>
<accession>A0ABT9VZY4</accession>
<evidence type="ECO:0000256" key="3">
    <source>
        <dbReference type="ARBA" id="ARBA00022679"/>
    </source>
</evidence>
<dbReference type="EC" id="2.7.10.2" evidence="2"/>
<keyword evidence="4" id="KW-0547">Nucleotide-binding</keyword>
<name>A0ABT9VZY4_9BACI</name>
<dbReference type="EMBL" id="JAUSTY010000008">
    <property type="protein sequence ID" value="MDQ0166382.1"/>
    <property type="molecule type" value="Genomic_DNA"/>
</dbReference>
<dbReference type="NCBIfam" id="TIGR01007">
    <property type="entry name" value="eps_fam"/>
    <property type="match status" value="1"/>
</dbReference>
<dbReference type="InterPro" id="IPR027417">
    <property type="entry name" value="P-loop_NTPase"/>
</dbReference>
<dbReference type="RefSeq" id="WP_307394540.1">
    <property type="nucleotide sequence ID" value="NZ_BAAADK010000020.1"/>
</dbReference>
<evidence type="ECO:0000256" key="5">
    <source>
        <dbReference type="ARBA" id="ARBA00022777"/>
    </source>
</evidence>
<evidence type="ECO:0000256" key="8">
    <source>
        <dbReference type="ARBA" id="ARBA00051245"/>
    </source>
</evidence>
<dbReference type="SUPFAM" id="SSF52540">
    <property type="entry name" value="P-loop containing nucleoside triphosphate hydrolases"/>
    <property type="match status" value="1"/>
</dbReference>
<dbReference type="PANTHER" id="PTHR32309">
    <property type="entry name" value="TYROSINE-PROTEIN KINASE"/>
    <property type="match status" value="1"/>
</dbReference>
<dbReference type="InterPro" id="IPR005702">
    <property type="entry name" value="Wzc-like_C"/>
</dbReference>
<keyword evidence="11" id="KW-1185">Reference proteome</keyword>
<gene>
    <name evidence="10" type="ORF">J2S11_002286</name>
</gene>
<dbReference type="Proteomes" id="UP001235840">
    <property type="component" value="Unassembled WGS sequence"/>
</dbReference>
<dbReference type="Gene3D" id="3.40.50.300">
    <property type="entry name" value="P-loop containing nucleotide triphosphate hydrolases"/>
    <property type="match status" value="1"/>
</dbReference>
<proteinExistence type="inferred from homology"/>
<dbReference type="CDD" id="cd05387">
    <property type="entry name" value="BY-kinase"/>
    <property type="match status" value="1"/>
</dbReference>
<comment type="similarity">
    <text evidence="1">Belongs to the CpsD/CapB family.</text>
</comment>
<evidence type="ECO:0000313" key="10">
    <source>
        <dbReference type="EMBL" id="MDQ0166382.1"/>
    </source>
</evidence>